<evidence type="ECO:0000313" key="3">
    <source>
        <dbReference type="Proteomes" id="UP000800038"/>
    </source>
</evidence>
<dbReference type="AlphaFoldDB" id="A0A6A5T3Y1"/>
<feature type="region of interest" description="Disordered" evidence="1">
    <location>
        <begin position="356"/>
        <end position="425"/>
    </location>
</feature>
<dbReference type="EMBL" id="ML976003">
    <property type="protein sequence ID" value="KAF1946409.1"/>
    <property type="molecule type" value="Genomic_DNA"/>
</dbReference>
<name>A0A6A5T3Y1_9PLEO</name>
<dbReference type="OrthoDB" id="3684119at2759"/>
<proteinExistence type="predicted"/>
<keyword evidence="3" id="KW-1185">Reference proteome</keyword>
<protein>
    <submittedName>
        <fullName evidence="2">Uncharacterized protein</fullName>
    </submittedName>
</protein>
<feature type="compositionally biased region" description="Acidic residues" evidence="1">
    <location>
        <begin position="367"/>
        <end position="394"/>
    </location>
</feature>
<organism evidence="2 3">
    <name type="scientific">Clathrospora elynae</name>
    <dbReference type="NCBI Taxonomy" id="706981"/>
    <lineage>
        <taxon>Eukaryota</taxon>
        <taxon>Fungi</taxon>
        <taxon>Dikarya</taxon>
        <taxon>Ascomycota</taxon>
        <taxon>Pezizomycotina</taxon>
        <taxon>Dothideomycetes</taxon>
        <taxon>Pleosporomycetidae</taxon>
        <taxon>Pleosporales</taxon>
        <taxon>Diademaceae</taxon>
        <taxon>Clathrospora</taxon>
    </lineage>
</organism>
<evidence type="ECO:0000313" key="2">
    <source>
        <dbReference type="EMBL" id="KAF1946409.1"/>
    </source>
</evidence>
<accession>A0A6A5T3Y1</accession>
<sequence length="469" mass="52477">MATPTPYDRTTPPTILQTKPLPKSPRKTTSTGASRYAGNPRDLRPAAYPHTPRPAPRGCDLQNDSYEAFTMDVYLSSSSPAVQEVAHSSKLQAQRKLPLPKFTRRKPEMEMLRPLTPLHIDTSSAMSKQLPSFPPTNKAGPIAKAAAWTFEKRKKKKCRPSVVFNMNFSFNIARRRGSSDHSPQVSPRTSISSASIPLPQLTEESFKRQRVDSTGADVAVPIPFRKPALVTSTRGLPVPIPPLSLSPSPPSTPCDPHPGQLVDFSHPQFSSPASEVIHARDVQHGPWSEYNLRLSNEAYHDYLATSHRRKSFPVGEWAARRVREEFALMAKLEKLDTDAQNFRAGRKRVYTVDRQERTWRDDGPPYAEEEDEDKEDEDKEDEDKDKEEEEEEEQGMSPATPKSVMGMGMEMGLGGVVPLRRSTSDPSTEAFLTHVRASLEKRASKSVQWADYSVFADEIEKGFLDDAPL</sequence>
<reference evidence="2" key="1">
    <citation type="journal article" date="2020" name="Stud. Mycol.">
        <title>101 Dothideomycetes genomes: a test case for predicting lifestyles and emergence of pathogens.</title>
        <authorList>
            <person name="Haridas S."/>
            <person name="Albert R."/>
            <person name="Binder M."/>
            <person name="Bloem J."/>
            <person name="Labutti K."/>
            <person name="Salamov A."/>
            <person name="Andreopoulos B."/>
            <person name="Baker S."/>
            <person name="Barry K."/>
            <person name="Bills G."/>
            <person name="Bluhm B."/>
            <person name="Cannon C."/>
            <person name="Castanera R."/>
            <person name="Culley D."/>
            <person name="Daum C."/>
            <person name="Ezra D."/>
            <person name="Gonzalez J."/>
            <person name="Henrissat B."/>
            <person name="Kuo A."/>
            <person name="Liang C."/>
            <person name="Lipzen A."/>
            <person name="Lutzoni F."/>
            <person name="Magnuson J."/>
            <person name="Mondo S."/>
            <person name="Nolan M."/>
            <person name="Ohm R."/>
            <person name="Pangilinan J."/>
            <person name="Park H.-J."/>
            <person name="Ramirez L."/>
            <person name="Alfaro M."/>
            <person name="Sun H."/>
            <person name="Tritt A."/>
            <person name="Yoshinaga Y."/>
            <person name="Zwiers L.-H."/>
            <person name="Turgeon B."/>
            <person name="Goodwin S."/>
            <person name="Spatafora J."/>
            <person name="Crous P."/>
            <person name="Grigoriev I."/>
        </authorList>
    </citation>
    <scope>NUCLEOTIDE SEQUENCE</scope>
    <source>
        <strain evidence="2">CBS 161.51</strain>
    </source>
</reference>
<feature type="region of interest" description="Disordered" evidence="1">
    <location>
        <begin position="1"/>
        <end position="61"/>
    </location>
</feature>
<feature type="compositionally biased region" description="Polar residues" evidence="1">
    <location>
        <begin position="180"/>
        <end position="195"/>
    </location>
</feature>
<dbReference type="Proteomes" id="UP000800038">
    <property type="component" value="Unassembled WGS sequence"/>
</dbReference>
<feature type="region of interest" description="Disordered" evidence="1">
    <location>
        <begin position="175"/>
        <end position="195"/>
    </location>
</feature>
<gene>
    <name evidence="2" type="ORF">EJ02DRAFT_418521</name>
</gene>
<evidence type="ECO:0000256" key="1">
    <source>
        <dbReference type="SAM" id="MobiDB-lite"/>
    </source>
</evidence>
<feature type="compositionally biased region" description="Low complexity" evidence="1">
    <location>
        <begin position="1"/>
        <end position="14"/>
    </location>
</feature>